<reference evidence="6 7" key="1">
    <citation type="submission" date="2024-11" db="EMBL/GenBank/DDBJ databases">
        <title>Chromosome-level genome assembly of the freshwater bivalve Anodonta woodiana.</title>
        <authorList>
            <person name="Chen X."/>
        </authorList>
    </citation>
    <scope>NUCLEOTIDE SEQUENCE [LARGE SCALE GENOMIC DNA]</scope>
    <source>
        <strain evidence="6">MN2024</strain>
        <tissue evidence="6">Gills</tissue>
    </source>
</reference>
<keyword evidence="1 5" id="KW-0732">Signal</keyword>
<gene>
    <name evidence="6" type="ORF">ACJMK2_026108</name>
</gene>
<protein>
    <recommendedName>
        <fullName evidence="8">Ig-like domain-containing protein</fullName>
    </recommendedName>
</protein>
<evidence type="ECO:0000313" key="6">
    <source>
        <dbReference type="EMBL" id="KAL3886085.1"/>
    </source>
</evidence>
<keyword evidence="3" id="KW-0325">Glycoprotein</keyword>
<dbReference type="PANTHER" id="PTHR44337">
    <property type="entry name" value="CARCINOEMBRYONIC ANTIGEN-RELATED CELL ADHESION MOLECULE 8"/>
    <property type="match status" value="1"/>
</dbReference>
<dbReference type="Proteomes" id="UP001634394">
    <property type="component" value="Unassembled WGS sequence"/>
</dbReference>
<evidence type="ECO:0000256" key="1">
    <source>
        <dbReference type="ARBA" id="ARBA00022729"/>
    </source>
</evidence>
<proteinExistence type="predicted"/>
<keyword evidence="2" id="KW-1015">Disulfide bond</keyword>
<dbReference type="PANTHER" id="PTHR44337:SF20">
    <property type="entry name" value="CARCINOEMBRYONIC ANTIGEN-RELATED CELL ADHESION MOLECULE 5-RELATED"/>
    <property type="match status" value="1"/>
</dbReference>
<dbReference type="AlphaFoldDB" id="A0ABD3XJ08"/>
<name>A0ABD3XJ08_SINWO</name>
<evidence type="ECO:0000256" key="5">
    <source>
        <dbReference type="SAM" id="SignalP"/>
    </source>
</evidence>
<evidence type="ECO:0000256" key="2">
    <source>
        <dbReference type="ARBA" id="ARBA00023157"/>
    </source>
</evidence>
<organism evidence="6 7">
    <name type="scientific">Sinanodonta woodiana</name>
    <name type="common">Chinese pond mussel</name>
    <name type="synonym">Anodonta woodiana</name>
    <dbReference type="NCBI Taxonomy" id="1069815"/>
    <lineage>
        <taxon>Eukaryota</taxon>
        <taxon>Metazoa</taxon>
        <taxon>Spiralia</taxon>
        <taxon>Lophotrochozoa</taxon>
        <taxon>Mollusca</taxon>
        <taxon>Bivalvia</taxon>
        <taxon>Autobranchia</taxon>
        <taxon>Heteroconchia</taxon>
        <taxon>Palaeoheterodonta</taxon>
        <taxon>Unionida</taxon>
        <taxon>Unionoidea</taxon>
        <taxon>Unionidae</taxon>
        <taxon>Unioninae</taxon>
        <taxon>Sinanodonta</taxon>
    </lineage>
</organism>
<keyword evidence="7" id="KW-1185">Reference proteome</keyword>
<evidence type="ECO:0000256" key="3">
    <source>
        <dbReference type="ARBA" id="ARBA00023180"/>
    </source>
</evidence>
<dbReference type="InterPro" id="IPR052598">
    <property type="entry name" value="IgSF_CEA-related"/>
</dbReference>
<sequence length="545" mass="61838">MKYIYVAVFILALFNAKKSAKCDSEDIIAMAGCNISLTWMVPSTRKDPISFSIGNSYERPLASLSFNTTCDVRENSSMICNINNTDNGTIVVLNIFNVTARHNGNYTIWTKTIAREQSTNVFKKLVVIGKPTIMEGRKPIIGLPFQMICNTTYEQEDYVYRWRINGIERTTVVNVNSHNISILDMKNNFSNVTCQVCFNEKGSNISSIPSDNDDCSSVTCDNDGCSIESDPYTIKVQYGPDNVSLSREERHFYLKEHDVFAIDCFANCYPDCIFWWKGPDSIQSQKLSIIFELRMSGQYACHVNNQHTNITLISEPITLHHIIEAFHDVGLVGVAVVLVVIGMLLGRKWSKHSSSKIDSGRLSQVCVQDTETEVTQTEIERNTRHLHMPSNKGRECKMTIRLECPNKSPEDNFRPNFQEDPYNTIKDDALSDDDLRMDLVIHKHSQESRRNTEHIHYDYAYSIGICHVETAFTHVADETSVIPGNDFSCPVELFQDKINYMPDPDHAYLTVIDDSSHSMEVKHSMEVDDTVDNDVDKTNIIPLNG</sequence>
<feature type="signal peptide" evidence="5">
    <location>
        <begin position="1"/>
        <end position="22"/>
    </location>
</feature>
<comment type="caution">
    <text evidence="6">The sequence shown here is derived from an EMBL/GenBank/DDBJ whole genome shotgun (WGS) entry which is preliminary data.</text>
</comment>
<evidence type="ECO:0000256" key="4">
    <source>
        <dbReference type="ARBA" id="ARBA00023319"/>
    </source>
</evidence>
<dbReference type="EMBL" id="JBJQND010000002">
    <property type="protein sequence ID" value="KAL3886085.1"/>
    <property type="molecule type" value="Genomic_DNA"/>
</dbReference>
<feature type="chain" id="PRO_5044844487" description="Ig-like domain-containing protein" evidence="5">
    <location>
        <begin position="23"/>
        <end position="545"/>
    </location>
</feature>
<accession>A0ABD3XJ08</accession>
<evidence type="ECO:0008006" key="8">
    <source>
        <dbReference type="Google" id="ProtNLM"/>
    </source>
</evidence>
<keyword evidence="4" id="KW-0393">Immunoglobulin domain</keyword>
<evidence type="ECO:0000313" key="7">
    <source>
        <dbReference type="Proteomes" id="UP001634394"/>
    </source>
</evidence>